<dbReference type="Proteomes" id="UP000319852">
    <property type="component" value="Chromosome"/>
</dbReference>
<dbReference type="GO" id="GO:0016787">
    <property type="term" value="F:hydrolase activity"/>
    <property type="evidence" value="ECO:0007669"/>
    <property type="project" value="UniProtKB-KW"/>
</dbReference>
<dbReference type="Gene3D" id="3.40.50.1000">
    <property type="entry name" value="HAD superfamily/HAD-like"/>
    <property type="match status" value="1"/>
</dbReference>
<evidence type="ECO:0000313" key="2">
    <source>
        <dbReference type="Proteomes" id="UP000319852"/>
    </source>
</evidence>
<dbReference type="InterPro" id="IPR051828">
    <property type="entry name" value="HAD-like_hydrolase_domain"/>
</dbReference>
<dbReference type="EMBL" id="CP036263">
    <property type="protein sequence ID" value="QDS98007.1"/>
    <property type="molecule type" value="Genomic_DNA"/>
</dbReference>
<keyword evidence="2" id="KW-1185">Reference proteome</keyword>
<dbReference type="InterPro" id="IPR023214">
    <property type="entry name" value="HAD_sf"/>
</dbReference>
<dbReference type="SFLD" id="SFLDS00003">
    <property type="entry name" value="Haloacid_Dehalogenase"/>
    <property type="match status" value="1"/>
</dbReference>
<sequence length="309" mass="33909">MSQSEQQALEQIIKQASRPLEPQPTAQNPELPKLAGVRAVLFDIYGTLIISGSGDIGAADPTIRGQAFADALAAVGVEYQGDCAAGARALRHQIDASHDRSRAAGVEFPEIDIVEVWRLTCEELARGNSIAMGQQINHQQLAVEFEVRTNPVWPMPGLLDCLADLKRKGLILGIISNAQFFTPLVFPALARQTLDNLGVAPELRYYSYEYGRAKPGEWLYEKAARGLADQDNPIHPTETLYVGNDLRNDIWPAAQVGFRTTLFAGDQRSLRLREDAPNRDQQPEPDAIVTQLNQIPTIIGESDIGESQS</sequence>
<gene>
    <name evidence="1" type="ORF">HG15A2_12770</name>
</gene>
<proteinExistence type="predicted"/>
<name>A0A517MT88_9BACT</name>
<organism evidence="1 2">
    <name type="scientific">Adhaeretor mobilis</name>
    <dbReference type="NCBI Taxonomy" id="1930276"/>
    <lineage>
        <taxon>Bacteria</taxon>
        <taxon>Pseudomonadati</taxon>
        <taxon>Planctomycetota</taxon>
        <taxon>Planctomycetia</taxon>
        <taxon>Pirellulales</taxon>
        <taxon>Lacipirellulaceae</taxon>
        <taxon>Adhaeretor</taxon>
    </lineage>
</organism>
<dbReference type="PANTHER" id="PTHR46191:SF2">
    <property type="entry name" value="HALOACID DEHALOGENASE-LIKE HYDROLASE DOMAIN-CONTAINING PROTEIN 3"/>
    <property type="match status" value="1"/>
</dbReference>
<reference evidence="1 2" key="1">
    <citation type="submission" date="2019-02" db="EMBL/GenBank/DDBJ databases">
        <title>Deep-cultivation of Planctomycetes and their phenomic and genomic characterization uncovers novel biology.</title>
        <authorList>
            <person name="Wiegand S."/>
            <person name="Jogler M."/>
            <person name="Boedeker C."/>
            <person name="Pinto D."/>
            <person name="Vollmers J."/>
            <person name="Rivas-Marin E."/>
            <person name="Kohn T."/>
            <person name="Peeters S.H."/>
            <person name="Heuer A."/>
            <person name="Rast P."/>
            <person name="Oberbeckmann S."/>
            <person name="Bunk B."/>
            <person name="Jeske O."/>
            <person name="Meyerdierks A."/>
            <person name="Storesund J.E."/>
            <person name="Kallscheuer N."/>
            <person name="Luecker S."/>
            <person name="Lage O.M."/>
            <person name="Pohl T."/>
            <person name="Merkel B.J."/>
            <person name="Hornburger P."/>
            <person name="Mueller R.-W."/>
            <person name="Bruemmer F."/>
            <person name="Labrenz M."/>
            <person name="Spormann A.M."/>
            <person name="Op den Camp H."/>
            <person name="Overmann J."/>
            <person name="Amann R."/>
            <person name="Jetten M.S.M."/>
            <person name="Mascher T."/>
            <person name="Medema M.H."/>
            <person name="Devos D.P."/>
            <person name="Kaster A.-K."/>
            <person name="Ovreas L."/>
            <person name="Rohde M."/>
            <person name="Galperin M.Y."/>
            <person name="Jogler C."/>
        </authorList>
    </citation>
    <scope>NUCLEOTIDE SEQUENCE [LARGE SCALE GENOMIC DNA]</scope>
    <source>
        <strain evidence="1 2">HG15A2</strain>
    </source>
</reference>
<dbReference type="SFLD" id="SFLDG01129">
    <property type="entry name" value="C1.5:_HAD__Beta-PGM__Phosphata"/>
    <property type="match status" value="1"/>
</dbReference>
<dbReference type="Pfam" id="PF00702">
    <property type="entry name" value="Hydrolase"/>
    <property type="match status" value="1"/>
</dbReference>
<keyword evidence="1" id="KW-0378">Hydrolase</keyword>
<protein>
    <submittedName>
        <fullName evidence="1">Haloacid dehalogenase-like hydrolase</fullName>
    </submittedName>
</protein>
<dbReference type="AlphaFoldDB" id="A0A517MT88"/>
<accession>A0A517MT88</accession>
<dbReference type="OrthoDB" id="367448at2"/>
<dbReference type="KEGG" id="amob:HG15A2_12770"/>
<dbReference type="SUPFAM" id="SSF56784">
    <property type="entry name" value="HAD-like"/>
    <property type="match status" value="1"/>
</dbReference>
<evidence type="ECO:0000313" key="1">
    <source>
        <dbReference type="EMBL" id="QDS98007.1"/>
    </source>
</evidence>
<dbReference type="RefSeq" id="WP_145058843.1">
    <property type="nucleotide sequence ID" value="NZ_CP036263.1"/>
</dbReference>
<dbReference type="PANTHER" id="PTHR46191">
    <property type="match status" value="1"/>
</dbReference>
<dbReference type="InterPro" id="IPR036412">
    <property type="entry name" value="HAD-like_sf"/>
</dbReference>